<dbReference type="GO" id="GO:0043565">
    <property type="term" value="F:sequence-specific DNA binding"/>
    <property type="evidence" value="ECO:0007669"/>
    <property type="project" value="TreeGrafter"/>
</dbReference>
<dbReference type="Proteomes" id="UP000448575">
    <property type="component" value="Unassembled WGS sequence"/>
</dbReference>
<dbReference type="InterPro" id="IPR000847">
    <property type="entry name" value="LysR_HTH_N"/>
</dbReference>
<dbReference type="SUPFAM" id="SSF53850">
    <property type="entry name" value="Periplasmic binding protein-like II"/>
    <property type="match status" value="1"/>
</dbReference>
<dbReference type="EMBL" id="WWCJ01000015">
    <property type="protein sequence ID" value="MYN04274.1"/>
    <property type="molecule type" value="Genomic_DNA"/>
</dbReference>
<gene>
    <name evidence="6" type="ORF">GTP41_19465</name>
</gene>
<dbReference type="Pfam" id="PF03466">
    <property type="entry name" value="LysR_substrate"/>
    <property type="match status" value="1"/>
</dbReference>
<dbReference type="RefSeq" id="WP_161027233.1">
    <property type="nucleotide sequence ID" value="NZ_WWCJ01000015.1"/>
</dbReference>
<dbReference type="Pfam" id="PF00126">
    <property type="entry name" value="HTH_1"/>
    <property type="match status" value="1"/>
</dbReference>
<dbReference type="PROSITE" id="PS50931">
    <property type="entry name" value="HTH_LYSR"/>
    <property type="match status" value="1"/>
</dbReference>
<keyword evidence="2" id="KW-0805">Transcription regulation</keyword>
<keyword evidence="3" id="KW-0238">DNA-binding</keyword>
<keyword evidence="7" id="KW-1185">Reference proteome</keyword>
<dbReference type="InterPro" id="IPR005119">
    <property type="entry name" value="LysR_subst-bd"/>
</dbReference>
<dbReference type="AlphaFoldDB" id="A0A6N9HKY6"/>
<comment type="similarity">
    <text evidence="1">Belongs to the LysR transcriptional regulatory family.</text>
</comment>
<comment type="caution">
    <text evidence="6">The sequence shown here is derived from an EMBL/GenBank/DDBJ whole genome shotgun (WGS) entry which is preliminary data.</text>
</comment>
<organism evidence="6 7">
    <name type="scientific">Pseudoduganella guangdongensis</name>
    <dbReference type="NCBI Taxonomy" id="2692179"/>
    <lineage>
        <taxon>Bacteria</taxon>
        <taxon>Pseudomonadati</taxon>
        <taxon>Pseudomonadota</taxon>
        <taxon>Betaproteobacteria</taxon>
        <taxon>Burkholderiales</taxon>
        <taxon>Oxalobacteraceae</taxon>
        <taxon>Telluria group</taxon>
        <taxon>Pseudoduganella</taxon>
    </lineage>
</organism>
<dbReference type="PANTHER" id="PTHR30537">
    <property type="entry name" value="HTH-TYPE TRANSCRIPTIONAL REGULATOR"/>
    <property type="match status" value="1"/>
</dbReference>
<proteinExistence type="inferred from homology"/>
<name>A0A6N9HKY6_9BURK</name>
<keyword evidence="4" id="KW-0804">Transcription</keyword>
<dbReference type="InterPro" id="IPR036390">
    <property type="entry name" value="WH_DNA-bd_sf"/>
</dbReference>
<evidence type="ECO:0000256" key="1">
    <source>
        <dbReference type="ARBA" id="ARBA00009437"/>
    </source>
</evidence>
<dbReference type="GO" id="GO:0006351">
    <property type="term" value="P:DNA-templated transcription"/>
    <property type="evidence" value="ECO:0007669"/>
    <property type="project" value="TreeGrafter"/>
</dbReference>
<dbReference type="SUPFAM" id="SSF46785">
    <property type="entry name" value="Winged helix' DNA-binding domain"/>
    <property type="match status" value="1"/>
</dbReference>
<protein>
    <submittedName>
        <fullName evidence="6">LysR family transcriptional regulator</fullName>
    </submittedName>
</protein>
<dbReference type="Gene3D" id="3.40.190.290">
    <property type="match status" value="1"/>
</dbReference>
<dbReference type="FunFam" id="1.10.10.10:FF:000001">
    <property type="entry name" value="LysR family transcriptional regulator"/>
    <property type="match status" value="1"/>
</dbReference>
<feature type="domain" description="HTH lysR-type" evidence="5">
    <location>
        <begin position="1"/>
        <end position="59"/>
    </location>
</feature>
<reference evidence="6 7" key="1">
    <citation type="submission" date="2019-12" db="EMBL/GenBank/DDBJ databases">
        <title>Novel species isolated from a subtropical stream in China.</title>
        <authorList>
            <person name="Lu H."/>
        </authorList>
    </citation>
    <scope>NUCLEOTIDE SEQUENCE [LARGE SCALE GENOMIC DNA]</scope>
    <source>
        <strain evidence="6 7">DS3</strain>
    </source>
</reference>
<evidence type="ECO:0000256" key="2">
    <source>
        <dbReference type="ARBA" id="ARBA00023015"/>
    </source>
</evidence>
<accession>A0A6N9HKY6</accession>
<dbReference type="Gene3D" id="1.10.10.10">
    <property type="entry name" value="Winged helix-like DNA-binding domain superfamily/Winged helix DNA-binding domain"/>
    <property type="match status" value="1"/>
</dbReference>
<dbReference type="InterPro" id="IPR058163">
    <property type="entry name" value="LysR-type_TF_proteobact-type"/>
</dbReference>
<evidence type="ECO:0000313" key="7">
    <source>
        <dbReference type="Proteomes" id="UP000448575"/>
    </source>
</evidence>
<dbReference type="CDD" id="cd08422">
    <property type="entry name" value="PBP2_CrgA_like"/>
    <property type="match status" value="1"/>
</dbReference>
<evidence type="ECO:0000259" key="5">
    <source>
        <dbReference type="PROSITE" id="PS50931"/>
    </source>
</evidence>
<evidence type="ECO:0000256" key="3">
    <source>
        <dbReference type="ARBA" id="ARBA00023125"/>
    </source>
</evidence>
<dbReference type="InterPro" id="IPR036388">
    <property type="entry name" value="WH-like_DNA-bd_sf"/>
</dbReference>
<sequence length="294" mass="31920">MDKLDALRVFCAVVECGGFSRAAEKLGLSTSSVTAQVSALETHFHVKLLNRTTRSMSLTGEGRECYEQAQRMLAQMEELEASLQGAAQQPRGVLRVNMPGLVSRLYVAPALPRFLAQHPGITLQASASDRMLDMVEEGYDVLLRLGDVGDARLVARPLLPTSYICCAAPAFIERHGVPATPQELASFDCLHFILPRARRLREWQFAGGLAFTPPARASFDHVDSLLEACKAGAGIGQFLSLSVQAELRSGALLPLLAAHQAPGPTLTALYQQRQQRAAKVQAFLDLLAELFGRP</sequence>
<evidence type="ECO:0000313" key="6">
    <source>
        <dbReference type="EMBL" id="MYN04274.1"/>
    </source>
</evidence>
<dbReference type="GO" id="GO:0003700">
    <property type="term" value="F:DNA-binding transcription factor activity"/>
    <property type="evidence" value="ECO:0007669"/>
    <property type="project" value="InterPro"/>
</dbReference>
<evidence type="ECO:0000256" key="4">
    <source>
        <dbReference type="ARBA" id="ARBA00023163"/>
    </source>
</evidence>
<dbReference type="PANTHER" id="PTHR30537:SF72">
    <property type="entry name" value="LYSR FAMILY TRANSCRIPTIONAL REGULATOR"/>
    <property type="match status" value="1"/>
</dbReference>